<dbReference type="InterPro" id="IPR029044">
    <property type="entry name" value="Nucleotide-diphossugar_trans"/>
</dbReference>
<sequence length="273" mass="31861">MLCWAYNEEDSIGEYLERATEMIDSAVEDYEIVLIDDCSTDRTNEIARAFQEKNPRLKIFRNEKNLNVGISSRRAIQRASKEFLFWQTIDWSYDIANLRQYLECLRFYDIVQGVRRKPVAVKIRFLRPFVALARMLGMKHLTRRSDTVQKALVSIINYLLIRLLFNVPLSDFQNVTFYPTKWIQSVQYEAKSSFANPEGLIKSYWNGMSIKEVPISFIPRSQGTAKGTRIKAITASVKDIFRLWFSWVVLGKRGSIKKGKIHRLNPAEWEETA</sequence>
<organism evidence="2 3">
    <name type="scientific">Candidatus Nitrobium versatile</name>
    <dbReference type="NCBI Taxonomy" id="2884831"/>
    <lineage>
        <taxon>Bacteria</taxon>
        <taxon>Pseudomonadati</taxon>
        <taxon>Nitrospirota</taxon>
        <taxon>Nitrospiria</taxon>
        <taxon>Nitrospirales</taxon>
        <taxon>Nitrospiraceae</taxon>
        <taxon>Candidatus Nitrobium</taxon>
    </lineage>
</organism>
<reference evidence="2" key="1">
    <citation type="journal article" date="2021" name="bioRxiv">
        <title>Unraveling nitrogen, sulfur and carbon metabolic pathways and microbial community transcriptional responses to substrate deprivation and toxicity stresses in a bioreactor mimicking anoxic brackish coastal sediment conditions.</title>
        <authorList>
            <person name="Martins P.D."/>
            <person name="Echeveste M.J."/>
            <person name="Arshad A."/>
            <person name="Kurth J."/>
            <person name="Ouboter H."/>
            <person name="Jetten M.S.M."/>
            <person name="Welte C.U."/>
        </authorList>
    </citation>
    <scope>NUCLEOTIDE SEQUENCE</scope>
    <source>
        <strain evidence="2">MAG_39</strain>
    </source>
</reference>
<feature type="domain" description="Glycosyltransferase 2-like" evidence="1">
    <location>
        <begin position="5"/>
        <end position="117"/>
    </location>
</feature>
<dbReference type="EMBL" id="JAIOIV010000100">
    <property type="protein sequence ID" value="MBZ0156972.1"/>
    <property type="molecule type" value="Genomic_DNA"/>
</dbReference>
<dbReference type="Proteomes" id="UP000705867">
    <property type="component" value="Unassembled WGS sequence"/>
</dbReference>
<proteinExistence type="predicted"/>
<comment type="caution">
    <text evidence="2">The sequence shown here is derived from an EMBL/GenBank/DDBJ whole genome shotgun (WGS) entry which is preliminary data.</text>
</comment>
<dbReference type="InterPro" id="IPR001173">
    <property type="entry name" value="Glyco_trans_2-like"/>
</dbReference>
<dbReference type="PANTHER" id="PTHR48090:SF7">
    <property type="entry name" value="RFBJ PROTEIN"/>
    <property type="match status" value="1"/>
</dbReference>
<reference evidence="2" key="2">
    <citation type="submission" date="2021-08" db="EMBL/GenBank/DDBJ databases">
        <authorList>
            <person name="Dalcin Martins P."/>
        </authorList>
    </citation>
    <scope>NUCLEOTIDE SEQUENCE</scope>
    <source>
        <strain evidence="2">MAG_39</strain>
    </source>
</reference>
<dbReference type="SUPFAM" id="SSF53448">
    <property type="entry name" value="Nucleotide-diphospho-sugar transferases"/>
    <property type="match status" value="1"/>
</dbReference>
<dbReference type="PANTHER" id="PTHR48090">
    <property type="entry name" value="UNDECAPRENYL-PHOSPHATE 4-DEOXY-4-FORMAMIDO-L-ARABINOSE TRANSFERASE-RELATED"/>
    <property type="match status" value="1"/>
</dbReference>
<gene>
    <name evidence="2" type="ORF">K8I29_12280</name>
</gene>
<protein>
    <submittedName>
        <fullName evidence="2">Glycosyltransferase family 2 protein</fullName>
    </submittedName>
</protein>
<dbReference type="CDD" id="cd04179">
    <property type="entry name" value="DPM_DPG-synthase_like"/>
    <property type="match status" value="1"/>
</dbReference>
<evidence type="ECO:0000313" key="3">
    <source>
        <dbReference type="Proteomes" id="UP000705867"/>
    </source>
</evidence>
<dbReference type="AlphaFoldDB" id="A0A953J9E0"/>
<dbReference type="InterPro" id="IPR050256">
    <property type="entry name" value="Glycosyltransferase_2"/>
</dbReference>
<evidence type="ECO:0000259" key="1">
    <source>
        <dbReference type="Pfam" id="PF00535"/>
    </source>
</evidence>
<accession>A0A953J9E0</accession>
<dbReference type="Gene3D" id="3.90.550.10">
    <property type="entry name" value="Spore Coat Polysaccharide Biosynthesis Protein SpsA, Chain A"/>
    <property type="match status" value="1"/>
</dbReference>
<name>A0A953J9E0_9BACT</name>
<dbReference type="Pfam" id="PF00535">
    <property type="entry name" value="Glycos_transf_2"/>
    <property type="match status" value="1"/>
</dbReference>
<evidence type="ECO:0000313" key="2">
    <source>
        <dbReference type="EMBL" id="MBZ0156972.1"/>
    </source>
</evidence>